<organism evidence="2 3">
    <name type="scientific">Ancylostoma ceylanicum</name>
    <dbReference type="NCBI Taxonomy" id="53326"/>
    <lineage>
        <taxon>Eukaryota</taxon>
        <taxon>Metazoa</taxon>
        <taxon>Ecdysozoa</taxon>
        <taxon>Nematoda</taxon>
        <taxon>Chromadorea</taxon>
        <taxon>Rhabditida</taxon>
        <taxon>Rhabditina</taxon>
        <taxon>Rhabditomorpha</taxon>
        <taxon>Strongyloidea</taxon>
        <taxon>Ancylostomatidae</taxon>
        <taxon>Ancylostomatinae</taxon>
        <taxon>Ancylostoma</taxon>
    </lineage>
</organism>
<evidence type="ECO:0000313" key="2">
    <source>
        <dbReference type="EMBL" id="EPB74223.1"/>
    </source>
</evidence>
<keyword evidence="1" id="KW-0812">Transmembrane</keyword>
<dbReference type="AlphaFoldDB" id="A0A0D6LSR4"/>
<gene>
    <name evidence="2" type="ORF">ANCCEY_06712</name>
</gene>
<evidence type="ECO:0000313" key="3">
    <source>
        <dbReference type="Proteomes" id="UP000054495"/>
    </source>
</evidence>
<keyword evidence="1" id="KW-0472">Membrane</keyword>
<name>A0A0D6LSR4_9BILA</name>
<dbReference type="EMBL" id="KE124953">
    <property type="protein sequence ID" value="EPB74223.1"/>
    <property type="molecule type" value="Genomic_DNA"/>
</dbReference>
<feature type="transmembrane region" description="Helical" evidence="1">
    <location>
        <begin position="21"/>
        <end position="39"/>
    </location>
</feature>
<protein>
    <submittedName>
        <fullName evidence="2">Uncharacterized protein</fullName>
    </submittedName>
</protein>
<evidence type="ECO:0000256" key="1">
    <source>
        <dbReference type="SAM" id="Phobius"/>
    </source>
</evidence>
<dbReference type="Proteomes" id="UP000054495">
    <property type="component" value="Unassembled WGS sequence"/>
</dbReference>
<feature type="transmembrane region" description="Helical" evidence="1">
    <location>
        <begin position="86"/>
        <end position="107"/>
    </location>
</feature>
<feature type="transmembrane region" description="Helical" evidence="1">
    <location>
        <begin position="113"/>
        <end position="133"/>
    </location>
</feature>
<dbReference type="InterPro" id="IPR019422">
    <property type="entry name" value="7TM_GPCR_serpentine_rcpt_Srh"/>
</dbReference>
<keyword evidence="1" id="KW-1133">Transmembrane helix</keyword>
<dbReference type="Pfam" id="PF10318">
    <property type="entry name" value="7TM_GPCR_Srh"/>
    <property type="match status" value="1"/>
</dbReference>
<reference evidence="2 3" key="1">
    <citation type="submission" date="2013-05" db="EMBL/GenBank/DDBJ databases">
        <title>Draft genome of the parasitic nematode Anyclostoma ceylanicum.</title>
        <authorList>
            <person name="Mitreva M."/>
        </authorList>
    </citation>
    <scope>NUCLEOTIDE SEQUENCE [LARGE SCALE GENOMIC DNA]</scope>
</reference>
<keyword evidence="3" id="KW-1185">Reference proteome</keyword>
<accession>A0A0D6LSR4</accession>
<sequence length="161" mass="18235">MDAFRGFEDDPKIFITAMHLSSLYSVPLFFVGLYCIIWVSPPRMERYRWWLLYHIVSAFACELALNCGATPVLYLPVIGGYPRGLFWKLGIPSVTMLALMSTLFLGLTNMTVYFLGIHGSSGIVAMLAGNGVYRRRIKNILVGLPHWESLVEILKLSKTNW</sequence>
<proteinExistence type="predicted"/>
<feature type="transmembrane region" description="Helical" evidence="1">
    <location>
        <begin position="51"/>
        <end position="74"/>
    </location>
</feature>